<dbReference type="OrthoDB" id="1908268at2759"/>
<dbReference type="EMBL" id="GL377572">
    <property type="protein sequence ID" value="EFJ32619.1"/>
    <property type="molecule type" value="Genomic_DNA"/>
</dbReference>
<dbReference type="Pfam" id="PF21053">
    <property type="entry name" value="BFA1_C"/>
    <property type="match status" value="1"/>
</dbReference>
<proteinExistence type="predicted"/>
<dbReference type="HOGENOM" id="CLU_050308_0_0_1"/>
<feature type="domain" description="Biogenesis factor required for ATP synthase 1-like C-terminal" evidence="2">
    <location>
        <begin position="232"/>
        <end position="375"/>
    </location>
</feature>
<dbReference type="OMA" id="GSFFQFD"/>
<dbReference type="GO" id="GO:0031334">
    <property type="term" value="P:positive regulation of protein-containing complex assembly"/>
    <property type="evidence" value="ECO:0007669"/>
    <property type="project" value="EnsemblPlants"/>
</dbReference>
<dbReference type="KEGG" id="smo:SELMODRAFT_85565"/>
<dbReference type="GO" id="GO:0009570">
    <property type="term" value="C:chloroplast stroma"/>
    <property type="evidence" value="ECO:0007669"/>
    <property type="project" value="EnsemblPlants"/>
</dbReference>
<feature type="region of interest" description="Disordered" evidence="1">
    <location>
        <begin position="1"/>
        <end position="33"/>
    </location>
</feature>
<dbReference type="PANTHER" id="PTHR33404:SF3">
    <property type="entry name" value="NMDA RECEPTOR SUBUNIT EPSILON-1, PUTATIVE (DUF3598)-RELATED"/>
    <property type="match status" value="1"/>
</dbReference>
<protein>
    <recommendedName>
        <fullName evidence="2">Biogenesis factor required for ATP synthase 1-like C-terminal domain-containing protein</fullName>
    </recommendedName>
</protein>
<dbReference type="AlphaFoldDB" id="D8R677"/>
<feature type="compositionally biased region" description="Acidic residues" evidence="1">
    <location>
        <begin position="24"/>
        <end position="33"/>
    </location>
</feature>
<dbReference type="GO" id="GO:0010020">
    <property type="term" value="P:chloroplast fission"/>
    <property type="evidence" value="ECO:0000318"/>
    <property type="project" value="GO_Central"/>
</dbReference>
<evidence type="ECO:0000256" key="1">
    <source>
        <dbReference type="SAM" id="MobiDB-lite"/>
    </source>
</evidence>
<organism evidence="4">
    <name type="scientific">Selaginella moellendorffii</name>
    <name type="common">Spikemoss</name>
    <dbReference type="NCBI Taxonomy" id="88036"/>
    <lineage>
        <taxon>Eukaryota</taxon>
        <taxon>Viridiplantae</taxon>
        <taxon>Streptophyta</taxon>
        <taxon>Embryophyta</taxon>
        <taxon>Tracheophyta</taxon>
        <taxon>Lycopodiopsida</taxon>
        <taxon>Selaginellales</taxon>
        <taxon>Selaginellaceae</taxon>
        <taxon>Selaginella</taxon>
    </lineage>
</organism>
<evidence type="ECO:0000259" key="2">
    <source>
        <dbReference type="Pfam" id="PF21053"/>
    </source>
</evidence>
<dbReference type="Gene3D" id="2.40.128.20">
    <property type="match status" value="1"/>
</dbReference>
<gene>
    <name evidence="3" type="ORF">SELMODRAFT_85565</name>
</gene>
<reference evidence="3 4" key="1">
    <citation type="journal article" date="2011" name="Science">
        <title>The Selaginella genome identifies genetic changes associated with the evolution of vascular plants.</title>
        <authorList>
            <person name="Banks J.A."/>
            <person name="Nishiyama T."/>
            <person name="Hasebe M."/>
            <person name="Bowman J.L."/>
            <person name="Gribskov M."/>
            <person name="dePamphilis C."/>
            <person name="Albert V.A."/>
            <person name="Aono N."/>
            <person name="Aoyama T."/>
            <person name="Ambrose B.A."/>
            <person name="Ashton N.W."/>
            <person name="Axtell M.J."/>
            <person name="Barker E."/>
            <person name="Barker M.S."/>
            <person name="Bennetzen J.L."/>
            <person name="Bonawitz N.D."/>
            <person name="Chapple C."/>
            <person name="Cheng C."/>
            <person name="Correa L.G."/>
            <person name="Dacre M."/>
            <person name="DeBarry J."/>
            <person name="Dreyer I."/>
            <person name="Elias M."/>
            <person name="Engstrom E.M."/>
            <person name="Estelle M."/>
            <person name="Feng L."/>
            <person name="Finet C."/>
            <person name="Floyd S.K."/>
            <person name="Frommer W.B."/>
            <person name="Fujita T."/>
            <person name="Gramzow L."/>
            <person name="Gutensohn M."/>
            <person name="Harholt J."/>
            <person name="Hattori M."/>
            <person name="Heyl A."/>
            <person name="Hirai T."/>
            <person name="Hiwatashi Y."/>
            <person name="Ishikawa M."/>
            <person name="Iwata M."/>
            <person name="Karol K.G."/>
            <person name="Koehler B."/>
            <person name="Kolukisaoglu U."/>
            <person name="Kubo M."/>
            <person name="Kurata T."/>
            <person name="Lalonde S."/>
            <person name="Li K."/>
            <person name="Li Y."/>
            <person name="Litt A."/>
            <person name="Lyons E."/>
            <person name="Manning G."/>
            <person name="Maruyama T."/>
            <person name="Michael T.P."/>
            <person name="Mikami K."/>
            <person name="Miyazaki S."/>
            <person name="Morinaga S."/>
            <person name="Murata T."/>
            <person name="Mueller-Roeber B."/>
            <person name="Nelson D.R."/>
            <person name="Obara M."/>
            <person name="Oguri Y."/>
            <person name="Olmstead R.G."/>
            <person name="Onodera N."/>
            <person name="Petersen B.L."/>
            <person name="Pils B."/>
            <person name="Prigge M."/>
            <person name="Rensing S.A."/>
            <person name="Riano-Pachon D.M."/>
            <person name="Roberts A.W."/>
            <person name="Sato Y."/>
            <person name="Scheller H.V."/>
            <person name="Schulz B."/>
            <person name="Schulz C."/>
            <person name="Shakirov E.V."/>
            <person name="Shibagaki N."/>
            <person name="Shinohara N."/>
            <person name="Shippen D.E."/>
            <person name="Soerensen I."/>
            <person name="Sotooka R."/>
            <person name="Sugimoto N."/>
            <person name="Sugita M."/>
            <person name="Sumikawa N."/>
            <person name="Tanurdzic M."/>
            <person name="Theissen G."/>
            <person name="Ulvskov P."/>
            <person name="Wakazuki S."/>
            <person name="Weng J.K."/>
            <person name="Willats W.W."/>
            <person name="Wipf D."/>
            <person name="Wolf P.G."/>
            <person name="Yang L."/>
            <person name="Zimmer A.D."/>
            <person name="Zhu Q."/>
            <person name="Mitros T."/>
            <person name="Hellsten U."/>
            <person name="Loque D."/>
            <person name="Otillar R."/>
            <person name="Salamov A."/>
            <person name="Schmutz J."/>
            <person name="Shapiro H."/>
            <person name="Lindquist E."/>
            <person name="Lucas S."/>
            <person name="Rokhsar D."/>
            <person name="Grigoriev I.V."/>
        </authorList>
    </citation>
    <scope>NUCLEOTIDE SEQUENCE [LARGE SCALE GENOMIC DNA]</scope>
</reference>
<name>D8R677_SELML</name>
<dbReference type="InterPro" id="IPR012674">
    <property type="entry name" value="Calycin"/>
</dbReference>
<dbReference type="Gramene" id="EFJ32619">
    <property type="protein sequence ID" value="EFJ32619"/>
    <property type="gene ID" value="SELMODRAFT_85565"/>
</dbReference>
<dbReference type="PANTHER" id="PTHR33404">
    <property type="entry name" value="CELL DIVISION TOPOLOGICAL SPECIFICITY FACTOR HOMOLOG, CHLOROPLASTIC"/>
    <property type="match status" value="1"/>
</dbReference>
<dbReference type="eggNOG" id="ENOG502QSK5">
    <property type="taxonomic scope" value="Eukaryota"/>
</dbReference>
<accession>D8R677</accession>
<dbReference type="GO" id="GO:0033614">
    <property type="term" value="P:chloroplast proton-transporting ATP synthase complex assembly"/>
    <property type="evidence" value="ECO:0007669"/>
    <property type="project" value="EnsemblPlants"/>
</dbReference>
<dbReference type="SUPFAM" id="SSF50814">
    <property type="entry name" value="Lipocalins"/>
    <property type="match status" value="2"/>
</dbReference>
<evidence type="ECO:0000313" key="3">
    <source>
        <dbReference type="EMBL" id="EFJ32619.1"/>
    </source>
</evidence>
<feature type="region of interest" description="Disordered" evidence="1">
    <location>
        <begin position="274"/>
        <end position="293"/>
    </location>
</feature>
<sequence>MRSPVLVHCSSNAAESTAEPKPNDDEENEDDDDDKKAFERLEQYIELNRGSWSGTFTQYDCLGKVLACIPIKLRANVYGKGEHLALYQTLCVKQAESSTSFSGDAEDVQWLEFNLADLDSVTINQRHRVGYFGDEKAYCLSHLTAKVLDVVLRAGVLGENDDEEQDYFPGVKLPCRRPALVNESCMFSASGNSRVRAFHVLNPQGLLDMIGVFHENKDGEAPESMRNDCTGLDRLVGVWSGRAVTQRTGMYGSTIAEEYLDFRVDMNDKSEITQTISSSSSSNSEAGATNKQTNLTVKGMASGNLVRFTDGLQSTLLPGGMCITAPISVGNCVKKSRSFFLEFAWIESPNQRRRIIRTYDTTGVVVSTTLCNESKQI</sequence>
<dbReference type="InterPro" id="IPR048378">
    <property type="entry name" value="BFA1-like_C"/>
</dbReference>
<dbReference type="FunCoup" id="D8R677">
    <property type="interactions" value="2097"/>
</dbReference>
<dbReference type="Proteomes" id="UP000001514">
    <property type="component" value="Unassembled WGS sequence"/>
</dbReference>
<dbReference type="STRING" id="88036.D8R677"/>
<dbReference type="InParanoid" id="D8R677"/>
<keyword evidence="4" id="KW-1185">Reference proteome</keyword>
<evidence type="ECO:0000313" key="4">
    <source>
        <dbReference type="Proteomes" id="UP000001514"/>
    </source>
</evidence>